<sequence>MSVDLNPTVDFIAGTVSGIVSLLVTHPFDTVKVRFQNPDTSTKYRSTFHALATIAREERFRGLYKGATCALMNGLVFASYKFFTRIQLENENSIPTLAQVALAGTCCGVVSSILTTPTELIKIRQQNILSDTPRSTLGLALSIYRQYGVAGLYRGFGATVLRDTGYGVYFLTYEATCRFFATPVSQSNLAKPLSAAASDLNATHIPWPALLFAGAMAGVIGWLATFPFDVVKTRIQSCDYTPVEHRHTLPLRAPLIDTRNPAATEAITRYADNPYRTIFSTIVNSYRSEGPGVFFKGLAPTLIRAIPANIIIFPTYEYVVYLLSK</sequence>
<gene>
    <name evidence="1" type="ORF">BJ138DRAFT_1114072</name>
</gene>
<dbReference type="EMBL" id="MU267712">
    <property type="protein sequence ID" value="KAH7910471.1"/>
    <property type="molecule type" value="Genomic_DNA"/>
</dbReference>
<organism evidence="1 2">
    <name type="scientific">Hygrophoropsis aurantiaca</name>
    <dbReference type="NCBI Taxonomy" id="72124"/>
    <lineage>
        <taxon>Eukaryota</taxon>
        <taxon>Fungi</taxon>
        <taxon>Dikarya</taxon>
        <taxon>Basidiomycota</taxon>
        <taxon>Agaricomycotina</taxon>
        <taxon>Agaricomycetes</taxon>
        <taxon>Agaricomycetidae</taxon>
        <taxon>Boletales</taxon>
        <taxon>Coniophorineae</taxon>
        <taxon>Hygrophoropsidaceae</taxon>
        <taxon>Hygrophoropsis</taxon>
    </lineage>
</organism>
<reference evidence="1" key="1">
    <citation type="journal article" date="2021" name="New Phytol.">
        <title>Evolutionary innovations through gain and loss of genes in the ectomycorrhizal Boletales.</title>
        <authorList>
            <person name="Wu G."/>
            <person name="Miyauchi S."/>
            <person name="Morin E."/>
            <person name="Kuo A."/>
            <person name="Drula E."/>
            <person name="Varga T."/>
            <person name="Kohler A."/>
            <person name="Feng B."/>
            <person name="Cao Y."/>
            <person name="Lipzen A."/>
            <person name="Daum C."/>
            <person name="Hundley H."/>
            <person name="Pangilinan J."/>
            <person name="Johnson J."/>
            <person name="Barry K."/>
            <person name="LaButti K."/>
            <person name="Ng V."/>
            <person name="Ahrendt S."/>
            <person name="Min B."/>
            <person name="Choi I.G."/>
            <person name="Park H."/>
            <person name="Plett J.M."/>
            <person name="Magnuson J."/>
            <person name="Spatafora J.W."/>
            <person name="Nagy L.G."/>
            <person name="Henrissat B."/>
            <person name="Grigoriev I.V."/>
            <person name="Yang Z.L."/>
            <person name="Xu J."/>
            <person name="Martin F.M."/>
        </authorList>
    </citation>
    <scope>NUCLEOTIDE SEQUENCE</scope>
    <source>
        <strain evidence="1">ATCC 28755</strain>
    </source>
</reference>
<keyword evidence="2" id="KW-1185">Reference proteome</keyword>
<dbReference type="Proteomes" id="UP000790377">
    <property type="component" value="Unassembled WGS sequence"/>
</dbReference>
<proteinExistence type="predicted"/>
<evidence type="ECO:0000313" key="2">
    <source>
        <dbReference type="Proteomes" id="UP000790377"/>
    </source>
</evidence>
<protein>
    <submittedName>
        <fullName evidence="1">Carnitine/acyl carnitine carrier</fullName>
    </submittedName>
</protein>
<comment type="caution">
    <text evidence="1">The sequence shown here is derived from an EMBL/GenBank/DDBJ whole genome shotgun (WGS) entry which is preliminary data.</text>
</comment>
<name>A0ACB8ABQ4_9AGAM</name>
<accession>A0ACB8ABQ4</accession>
<evidence type="ECO:0000313" key="1">
    <source>
        <dbReference type="EMBL" id="KAH7910471.1"/>
    </source>
</evidence>